<gene>
    <name evidence="2" type="ORF">MACH07_25090</name>
</gene>
<evidence type="ECO:0000259" key="1">
    <source>
        <dbReference type="Pfam" id="PF02627"/>
    </source>
</evidence>
<sequence>MERISYQDIPSGMFESLMAVEAIINKSTIDFKLLELLRLRVAQLNGCAYCVDMHYKELKNTGESELRLSSLCVWQETPYFLERERVVLEFTEEVTNVKDSSISDKLFQTLLTHFDKPEISLLTLAVAQINTWTRLMKTFGFTPGNYQLNTDKANKK</sequence>
<dbReference type="InterPro" id="IPR003779">
    <property type="entry name" value="CMD-like"/>
</dbReference>
<proteinExistence type="predicted"/>
<dbReference type="EMBL" id="AP027268">
    <property type="protein sequence ID" value="BDW93677.1"/>
    <property type="molecule type" value="Genomic_DNA"/>
</dbReference>
<dbReference type="InterPro" id="IPR004675">
    <property type="entry name" value="AhpD_core"/>
</dbReference>
<name>A0AA48KM00_9FLAO</name>
<evidence type="ECO:0000313" key="2">
    <source>
        <dbReference type="EMBL" id="BDW93677.1"/>
    </source>
</evidence>
<dbReference type="Gene3D" id="1.20.1290.10">
    <property type="entry name" value="AhpD-like"/>
    <property type="match status" value="1"/>
</dbReference>
<keyword evidence="3" id="KW-1185">Reference proteome</keyword>
<dbReference type="Proteomes" id="UP001330184">
    <property type="component" value="Chromosome"/>
</dbReference>
<accession>A0AA48KM00</accession>
<reference evidence="2 3" key="1">
    <citation type="submission" date="2023-01" db="EMBL/GenBank/DDBJ databases">
        <title>Complete genome sequence of Muricauda aquimarina strain IFOP_LL357.</title>
        <authorList>
            <person name="Gajardo G."/>
            <person name="Ueki S."/>
            <person name="Maruyama F."/>
        </authorList>
    </citation>
    <scope>NUCLEOTIDE SEQUENCE [LARGE SCALE GENOMIC DNA]</scope>
    <source>
        <strain evidence="2 3">IFOP_LL357</strain>
    </source>
</reference>
<dbReference type="PANTHER" id="PTHR34846:SF10">
    <property type="entry name" value="CYTOPLASMIC PROTEIN"/>
    <property type="match status" value="1"/>
</dbReference>
<dbReference type="Pfam" id="PF02627">
    <property type="entry name" value="CMD"/>
    <property type="match status" value="1"/>
</dbReference>
<organism evidence="2 3">
    <name type="scientific">Flagellimonas marinaquae</name>
    <dbReference type="NCBI Taxonomy" id="254955"/>
    <lineage>
        <taxon>Bacteria</taxon>
        <taxon>Pseudomonadati</taxon>
        <taxon>Bacteroidota</taxon>
        <taxon>Flavobacteriia</taxon>
        <taxon>Flavobacteriales</taxon>
        <taxon>Flavobacteriaceae</taxon>
        <taxon>Flagellimonas</taxon>
    </lineage>
</organism>
<dbReference type="NCBIfam" id="TIGR00778">
    <property type="entry name" value="ahpD_dom"/>
    <property type="match status" value="1"/>
</dbReference>
<dbReference type="AlphaFoldDB" id="A0AA48KM00"/>
<feature type="domain" description="Carboxymuconolactone decarboxylase-like" evidence="1">
    <location>
        <begin position="22"/>
        <end position="93"/>
    </location>
</feature>
<protein>
    <submittedName>
        <fullName evidence="2">Alkyl hydroperoxide reductase AhpD</fullName>
    </submittedName>
</protein>
<dbReference type="RefSeq" id="WP_224837050.1">
    <property type="nucleotide sequence ID" value="NZ_AP027268.1"/>
</dbReference>
<evidence type="ECO:0000313" key="3">
    <source>
        <dbReference type="Proteomes" id="UP001330184"/>
    </source>
</evidence>
<dbReference type="PANTHER" id="PTHR34846">
    <property type="entry name" value="4-CARBOXYMUCONOLACTONE DECARBOXYLASE FAMILY PROTEIN (AFU_ORTHOLOGUE AFUA_6G11590)"/>
    <property type="match status" value="1"/>
</dbReference>
<dbReference type="SUPFAM" id="SSF69118">
    <property type="entry name" value="AhpD-like"/>
    <property type="match status" value="1"/>
</dbReference>
<dbReference type="GO" id="GO:0051920">
    <property type="term" value="F:peroxiredoxin activity"/>
    <property type="evidence" value="ECO:0007669"/>
    <property type="project" value="InterPro"/>
</dbReference>
<dbReference type="InterPro" id="IPR029032">
    <property type="entry name" value="AhpD-like"/>
</dbReference>